<sequence>MSDPFASQANARQPDSTYLAALGTLFSNVQLNFYSSSEKRLKAVKDKEKIDSKTILKDIKSLKNDQLFNFLTEPEKPTTSWETFDDDSLPEDKPIKPSIIRQKVAPQTCAINKNELAHILKYDLSQKLFDFYSQLDESQADREESQEILQELKELADVLEHQKLEDSEPNEETKADEKTKDE</sequence>
<dbReference type="AlphaFoldDB" id="A0A2G5TEY9"/>
<dbReference type="Proteomes" id="UP000230233">
    <property type="component" value="Chromosome V"/>
</dbReference>
<gene>
    <name evidence="2" type="primary">Cnig_chr_V.g18484</name>
    <name evidence="2" type="ORF">B9Z55_018484</name>
</gene>
<dbReference type="STRING" id="1611254.A0A2G5TEY9"/>
<evidence type="ECO:0000256" key="1">
    <source>
        <dbReference type="SAM" id="MobiDB-lite"/>
    </source>
</evidence>
<organism evidence="2 3">
    <name type="scientific">Caenorhabditis nigoni</name>
    <dbReference type="NCBI Taxonomy" id="1611254"/>
    <lineage>
        <taxon>Eukaryota</taxon>
        <taxon>Metazoa</taxon>
        <taxon>Ecdysozoa</taxon>
        <taxon>Nematoda</taxon>
        <taxon>Chromadorea</taxon>
        <taxon>Rhabditida</taxon>
        <taxon>Rhabditina</taxon>
        <taxon>Rhabditomorpha</taxon>
        <taxon>Rhabditoidea</taxon>
        <taxon>Rhabditidae</taxon>
        <taxon>Peloderinae</taxon>
        <taxon>Caenorhabditis</taxon>
    </lineage>
</organism>
<evidence type="ECO:0000313" key="2">
    <source>
        <dbReference type="EMBL" id="PIC25626.1"/>
    </source>
</evidence>
<dbReference type="Pfam" id="PF14989">
    <property type="entry name" value="CCDC32"/>
    <property type="match status" value="1"/>
</dbReference>
<keyword evidence="3" id="KW-1185">Reference proteome</keyword>
<proteinExistence type="predicted"/>
<reference evidence="3" key="1">
    <citation type="submission" date="2017-10" db="EMBL/GenBank/DDBJ databases">
        <title>Rapid genome shrinkage in a self-fertile nematode reveals novel sperm competition proteins.</title>
        <authorList>
            <person name="Yin D."/>
            <person name="Schwarz E.M."/>
            <person name="Thomas C.G."/>
            <person name="Felde R.L."/>
            <person name="Korf I.F."/>
            <person name="Cutter A.D."/>
            <person name="Schartner C.M."/>
            <person name="Ralston E.J."/>
            <person name="Meyer B.J."/>
            <person name="Haag E.S."/>
        </authorList>
    </citation>
    <scope>NUCLEOTIDE SEQUENCE [LARGE SCALE GENOMIC DNA]</scope>
    <source>
        <strain evidence="3">JU1422</strain>
    </source>
</reference>
<evidence type="ECO:0000313" key="3">
    <source>
        <dbReference type="Proteomes" id="UP000230233"/>
    </source>
</evidence>
<dbReference type="EMBL" id="PDUG01000005">
    <property type="protein sequence ID" value="PIC25626.1"/>
    <property type="molecule type" value="Genomic_DNA"/>
</dbReference>
<name>A0A2G5TEY9_9PELO</name>
<protein>
    <submittedName>
        <fullName evidence="2">Uncharacterized protein</fullName>
    </submittedName>
</protein>
<dbReference type="OrthoDB" id="10267127at2759"/>
<accession>A0A2G5TEY9</accession>
<feature type="region of interest" description="Disordered" evidence="1">
    <location>
        <begin position="160"/>
        <end position="182"/>
    </location>
</feature>
<dbReference type="InterPro" id="IPR028039">
    <property type="entry name" value="CCDC32"/>
</dbReference>
<comment type="caution">
    <text evidence="2">The sequence shown here is derived from an EMBL/GenBank/DDBJ whole genome shotgun (WGS) entry which is preliminary data.</text>
</comment>